<sequence>MKREGLQACFRATKLKKDLEECILLLKNISLSETRLQIHSTLCSVEARVLADKKEAQRITRSEATAILEDAAAMIQELESSLKNWRSLYPDGSPIQIDNGKRENFDSSAFVDPNKTYLIPTLMAYSLVLSQRIFSGASELSTNATLQVMRLYGSAVAALGGEATLLQQRALEAIPSQVETVENRFNLGIETTTYAVCPTCNFLYEPQHSPTPKVATYPDTCTNRSPPDSLCNTPLLNELGKPLKGYEYYPFPQWFSQFVAQPGVQQYAKSFCDEVRNRSVPPADKMSTWDGDIYQILLGPDGKLFVDGGDEGRFFFLLHVDFFSSEGTTGRGKHRSTGIASLKCLNLPFHLRDDISNVYIPGFWRGPKEPSSPDAQLAHLLEPLMLDLEKAYTRGIRCLGSSSSDTPSVPGEPTTFRCMLAGSCSDLKAARPHAGLLDVNSHHDCFTCNNFHQEGILRTDFESWLCVDDDFLREGMQKWREARTTRDRETIEHYYGTRCSALEILPYFKFSIQIIADPMHAFYHRIIHLFIRNALGLTTLSPTTSPLHTSDVAFLHEFSPPPRPNPKEMTQSRTAQEFLTHLDKMTYQSAIRVGHVHRFLRQPLGDQEKLEKSLETATLDALKYVCLDINRIPIKPASGSTTKAMLIEQLLHWRLDKPVAPLTWPAIRSGDVLAQVHRCIRDVVVPSWISKPPFDCCLKSGGTLKADNWHLLSCLYLPLALLSLWTKDSPLRADDFTEMEDVLNTAMHLTCASILMAKQTMPLRRRELFLQHYKAHIEGLKRFFPGFGVPSHHVGFHVYDFMRLFSAVRNFWCFSGERLIGRFQKTLTNHKPVGQFEITLLHTYGKGVGAHRWLMRSDCSPLLTQCHDILNKAYHFSIRNEYGLPKLTPVSRTQKLPHDLAQKLSIDDHRRVKCYTRIETQSRSFTVMGVPGPGNSYVCFRLDRETEWKVGQIKYIFQQEDGPIQCAIRQNLDYRPERKSWNDPFKSWWSGGFEAKMIAKSFSGDLTIVNWQCVLGHAARWDLTGGISIAVNLSQVGTFNLIPFVMLTKFFTASRSKF</sequence>
<protein>
    <submittedName>
        <fullName evidence="2">Uncharacterized protein</fullName>
    </submittedName>
</protein>
<feature type="coiled-coil region" evidence="1">
    <location>
        <begin position="61"/>
        <end position="88"/>
    </location>
</feature>
<comment type="caution">
    <text evidence="2">The sequence shown here is derived from an EMBL/GenBank/DDBJ whole genome shotgun (WGS) entry which is preliminary data.</text>
</comment>
<dbReference type="AlphaFoldDB" id="A0AA38P456"/>
<name>A0AA38P456_9AGAR</name>
<evidence type="ECO:0000313" key="3">
    <source>
        <dbReference type="Proteomes" id="UP001163846"/>
    </source>
</evidence>
<gene>
    <name evidence="2" type="ORF">F5878DRAFT_542623</name>
</gene>
<evidence type="ECO:0000256" key="1">
    <source>
        <dbReference type="SAM" id="Coils"/>
    </source>
</evidence>
<organism evidence="2 3">
    <name type="scientific">Lentinula raphanica</name>
    <dbReference type="NCBI Taxonomy" id="153919"/>
    <lineage>
        <taxon>Eukaryota</taxon>
        <taxon>Fungi</taxon>
        <taxon>Dikarya</taxon>
        <taxon>Basidiomycota</taxon>
        <taxon>Agaricomycotina</taxon>
        <taxon>Agaricomycetes</taxon>
        <taxon>Agaricomycetidae</taxon>
        <taxon>Agaricales</taxon>
        <taxon>Marasmiineae</taxon>
        <taxon>Omphalotaceae</taxon>
        <taxon>Lentinula</taxon>
    </lineage>
</organism>
<evidence type="ECO:0000313" key="2">
    <source>
        <dbReference type="EMBL" id="KAJ3835776.1"/>
    </source>
</evidence>
<dbReference type="Proteomes" id="UP001163846">
    <property type="component" value="Unassembled WGS sequence"/>
</dbReference>
<dbReference type="EMBL" id="MU806379">
    <property type="protein sequence ID" value="KAJ3835776.1"/>
    <property type="molecule type" value="Genomic_DNA"/>
</dbReference>
<reference evidence="2" key="1">
    <citation type="submission" date="2022-08" db="EMBL/GenBank/DDBJ databases">
        <authorList>
            <consortium name="DOE Joint Genome Institute"/>
            <person name="Min B."/>
            <person name="Riley R."/>
            <person name="Sierra-Patev S."/>
            <person name="Naranjo-Ortiz M."/>
            <person name="Looney B."/>
            <person name="Konkel Z."/>
            <person name="Slot J.C."/>
            <person name="Sakamoto Y."/>
            <person name="Steenwyk J.L."/>
            <person name="Rokas A."/>
            <person name="Carro J."/>
            <person name="Camarero S."/>
            <person name="Ferreira P."/>
            <person name="Molpeceres G."/>
            <person name="Ruiz-Duenas F.J."/>
            <person name="Serrano A."/>
            <person name="Henrissat B."/>
            <person name="Drula E."/>
            <person name="Hughes K.W."/>
            <person name="Mata J.L."/>
            <person name="Ishikawa N.K."/>
            <person name="Vargas-Isla R."/>
            <person name="Ushijima S."/>
            <person name="Smith C.A."/>
            <person name="Ahrendt S."/>
            <person name="Andreopoulos W."/>
            <person name="He G."/>
            <person name="Labutti K."/>
            <person name="Lipzen A."/>
            <person name="Ng V."/>
            <person name="Sandor L."/>
            <person name="Barry K."/>
            <person name="Martinez A.T."/>
            <person name="Xiao Y."/>
            <person name="Gibbons J.G."/>
            <person name="Terashima K."/>
            <person name="Hibbett D.S."/>
            <person name="Grigoriev I.V."/>
        </authorList>
    </citation>
    <scope>NUCLEOTIDE SEQUENCE</scope>
    <source>
        <strain evidence="2">TFB9207</strain>
    </source>
</reference>
<proteinExistence type="predicted"/>
<accession>A0AA38P456</accession>
<keyword evidence="1" id="KW-0175">Coiled coil</keyword>
<keyword evidence="3" id="KW-1185">Reference proteome</keyword>